<accession>L0PAI5</accession>
<dbReference type="GO" id="GO:0032040">
    <property type="term" value="C:small-subunit processome"/>
    <property type="evidence" value="ECO:0007669"/>
    <property type="project" value="TreeGrafter"/>
</dbReference>
<sequence>MKLIRALVNFLPAKILEKFANLIIIPLYKYTDNKVAMTDTQKSLKCITEEILKELHSKIGTTLYIQIFNNIRQNSFKIREKRKLKRSILAISDPRELARKKIKLNIKKIKLRKKKRNYIPFNPINALKE</sequence>
<evidence type="ECO:0000313" key="2">
    <source>
        <dbReference type="EMBL" id="CCJ29368.1"/>
    </source>
</evidence>
<name>L0PAI5_PNEJI</name>
<gene>
    <name evidence="2" type="ORF">PNEJI1_001969</name>
</gene>
<dbReference type="GO" id="GO:0030686">
    <property type="term" value="C:90S preribosome"/>
    <property type="evidence" value="ECO:0007669"/>
    <property type="project" value="TreeGrafter"/>
</dbReference>
<comment type="caution">
    <text evidence="2">The sequence shown here is derived from an EMBL/GenBank/DDBJ whole genome shotgun (WGS) entry which is preliminary data.</text>
</comment>
<dbReference type="PANTHER" id="PTHR17695">
    <property type="entry name" value="SMALL SUBUNIT PROCESSOME COMPONENT 20 HOMOLOG"/>
    <property type="match status" value="1"/>
</dbReference>
<dbReference type="VEuPathDB" id="FungiDB:PNEJI1_001969"/>
<dbReference type="AlphaFoldDB" id="L0PAI5"/>
<organism evidence="3">
    <name type="scientific">Pneumocystis jirovecii</name>
    <name type="common">Human pneumocystis pneumonia agent</name>
    <dbReference type="NCBI Taxonomy" id="42068"/>
    <lineage>
        <taxon>Eukaryota</taxon>
        <taxon>Fungi</taxon>
        <taxon>Dikarya</taxon>
        <taxon>Ascomycota</taxon>
        <taxon>Taphrinomycotina</taxon>
        <taxon>Pneumocystomycetes</taxon>
        <taxon>Pneumocystaceae</taxon>
        <taxon>Pneumocystis</taxon>
    </lineage>
</organism>
<dbReference type="InterPro" id="IPR057525">
    <property type="entry name" value="UTP20_C"/>
</dbReference>
<evidence type="ECO:0000259" key="1">
    <source>
        <dbReference type="Pfam" id="PF23099"/>
    </source>
</evidence>
<dbReference type="STRING" id="1209962.L0PAI5"/>
<dbReference type="InterPro" id="IPR052575">
    <property type="entry name" value="SSU_processome_comp_20"/>
</dbReference>
<protein>
    <recommendedName>
        <fullName evidence="1">U3 small nucleolar RNA-associated protein 20 C-terminal domain-containing protein</fullName>
    </recommendedName>
</protein>
<dbReference type="Proteomes" id="UP000010422">
    <property type="component" value="Unassembled WGS sequence"/>
</dbReference>
<dbReference type="InParanoid" id="L0PAI5"/>
<reference evidence="2 3" key="1">
    <citation type="journal article" date="2012" name="MBio">
        <title>De novo assembly of the Pneumocystis jirovecii genome from a single bronchoalveolar lavage fluid specimen from a patient.</title>
        <authorList>
            <person name="Cisse O.H."/>
            <person name="Pagni M."/>
            <person name="Hauser P.M."/>
        </authorList>
    </citation>
    <scope>NUCLEOTIDE SEQUENCE [LARGE SCALE GENOMIC DNA]</scope>
    <source>
        <strain evidence="2 3">SE8</strain>
    </source>
</reference>
<feature type="domain" description="U3 small nucleolar RNA-associated protein 20 C-terminal" evidence="1">
    <location>
        <begin position="37"/>
        <end position="116"/>
    </location>
</feature>
<dbReference type="PANTHER" id="PTHR17695:SF11">
    <property type="entry name" value="SMALL SUBUNIT PROCESSOME COMPONENT 20 HOMOLOG"/>
    <property type="match status" value="1"/>
</dbReference>
<proteinExistence type="predicted"/>
<evidence type="ECO:0000313" key="3">
    <source>
        <dbReference type="Proteomes" id="UP000010422"/>
    </source>
</evidence>
<dbReference type="Pfam" id="PF23099">
    <property type="entry name" value="UTP20_C"/>
    <property type="match status" value="1"/>
</dbReference>
<dbReference type="EMBL" id="CAKM01000179">
    <property type="protein sequence ID" value="CCJ29368.1"/>
    <property type="molecule type" value="Genomic_DNA"/>
</dbReference>